<accession>A0A8H3ZIC2</accession>
<dbReference type="EMBL" id="WNWR01000005">
    <property type="protein sequence ID" value="KAE9994557.1"/>
    <property type="molecule type" value="Genomic_DNA"/>
</dbReference>
<dbReference type="Gene3D" id="3.30.710.10">
    <property type="entry name" value="Potassium Channel Kv1.1, Chain A"/>
    <property type="match status" value="1"/>
</dbReference>
<evidence type="ECO:0000313" key="4">
    <source>
        <dbReference type="EMBL" id="KAE9994557.1"/>
    </source>
</evidence>
<feature type="region of interest" description="Disordered" evidence="1">
    <location>
        <begin position="569"/>
        <end position="588"/>
    </location>
</feature>
<evidence type="ECO:0000259" key="3">
    <source>
        <dbReference type="PROSITE" id="PS50097"/>
    </source>
</evidence>
<dbReference type="PROSITE" id="PS50097">
    <property type="entry name" value="BTB"/>
    <property type="match status" value="1"/>
</dbReference>
<evidence type="ECO:0000256" key="1">
    <source>
        <dbReference type="SAM" id="MobiDB-lite"/>
    </source>
</evidence>
<protein>
    <recommendedName>
        <fullName evidence="3">BTB domain-containing protein</fullName>
    </recommendedName>
</protein>
<dbReference type="AlphaFoldDB" id="A0A8H3ZIC2"/>
<dbReference type="PANTHER" id="PTHR47843:SF5">
    <property type="entry name" value="BTB_POZ DOMAIN PROTEIN"/>
    <property type="match status" value="1"/>
</dbReference>
<dbReference type="CDD" id="cd18186">
    <property type="entry name" value="BTB_POZ_ZBTB_KLHL-like"/>
    <property type="match status" value="1"/>
</dbReference>
<proteinExistence type="predicted"/>
<dbReference type="Proteomes" id="UP000490939">
    <property type="component" value="Unassembled WGS sequence"/>
</dbReference>
<comment type="caution">
    <text evidence="4">The sequence shown here is derived from an EMBL/GenBank/DDBJ whole genome shotgun (WGS) entry which is preliminary data.</text>
</comment>
<dbReference type="SMART" id="SM00225">
    <property type="entry name" value="BTB"/>
    <property type="match status" value="1"/>
</dbReference>
<feature type="domain" description="BTB" evidence="3">
    <location>
        <begin position="345"/>
        <end position="406"/>
    </location>
</feature>
<keyword evidence="2" id="KW-0472">Membrane</keyword>
<evidence type="ECO:0000313" key="5">
    <source>
        <dbReference type="Proteomes" id="UP000490939"/>
    </source>
</evidence>
<feature type="transmembrane region" description="Helical" evidence="2">
    <location>
        <begin position="30"/>
        <end position="49"/>
    </location>
</feature>
<feature type="transmembrane region" description="Helical" evidence="2">
    <location>
        <begin position="209"/>
        <end position="229"/>
    </location>
</feature>
<dbReference type="PANTHER" id="PTHR47843">
    <property type="entry name" value="BTB DOMAIN-CONTAINING PROTEIN-RELATED"/>
    <property type="match status" value="1"/>
</dbReference>
<reference evidence="4 5" key="1">
    <citation type="submission" date="2019-07" db="EMBL/GenBank/DDBJ databases">
        <title>Venturia inaequalis Genome Resource.</title>
        <authorList>
            <person name="Lichtner F.J."/>
        </authorList>
    </citation>
    <scope>NUCLEOTIDE SEQUENCE [LARGE SCALE GENOMIC DNA]</scope>
    <source>
        <strain evidence="4 5">DMI_063113</strain>
    </source>
</reference>
<feature type="transmembrane region" description="Helical" evidence="2">
    <location>
        <begin position="113"/>
        <end position="132"/>
    </location>
</feature>
<keyword evidence="2" id="KW-1133">Transmembrane helix</keyword>
<dbReference type="SUPFAM" id="SSF54695">
    <property type="entry name" value="POZ domain"/>
    <property type="match status" value="1"/>
</dbReference>
<keyword evidence="2" id="KW-0812">Transmembrane</keyword>
<feature type="transmembrane region" description="Helical" evidence="2">
    <location>
        <begin position="241"/>
        <end position="259"/>
    </location>
</feature>
<evidence type="ECO:0000256" key="2">
    <source>
        <dbReference type="SAM" id="Phobius"/>
    </source>
</evidence>
<feature type="region of interest" description="Disordered" evidence="1">
    <location>
        <begin position="324"/>
        <end position="345"/>
    </location>
</feature>
<dbReference type="InterPro" id="IPR011333">
    <property type="entry name" value="SKP1/BTB/POZ_sf"/>
</dbReference>
<gene>
    <name evidence="4" type="ORF">EG327_008070</name>
</gene>
<sequence length="588" mass="66494">MSSTSTANSTNTPSNLADCIVTGNADFYGFGIRLGTYFQFCATLLVTLYAPKEEDFYRALNNLLQTAMFAGLIILTRTQNLLVVEPVIVIFLLFGSLSSLTGEGFNPIGRPSGIYRLLLYSGISGYSCWFWFIGIDSVAKRLAPSECNLKTTAFLGQVSPYGGFRTFNKVASVLGLVLCVVLLIWSCMKFLKNGASRNQPRERTTDAVLLFYSFTIIIVSIVGAEWIIRANHMTEIYDVNGVGQIIPLLVGALGMIETLKDVFLSVMRPNPPRRWIFFGRTKGYWAQRWATAFWRQRSLPSSNASSIAPADSSSTRAMALDDLDKKTPPTIQNSSDDQFNESEHSDLTVRCKDGTEIYVHKNIVCPQSTFFANACKKGRFKEGMEGVVNIEIGESDDIKAMLSYLYMIDPVEDSENVFGRYARLYIAADFYDIATLRTRALQMLKYYAYKDTSHYLRERPGQEDFIATIKYLYESDDNNKKLLRRIFARATAQHSGYLLFNEMELSINPDLHYFSIGEHLQSMLAYPDFARRVATATGKMMRDSKTYRLGFKCTVNSCETEWIVEKDPHDKGQRIRAPRPKWARSSDM</sequence>
<organism evidence="4 5">
    <name type="scientific">Venturia inaequalis</name>
    <name type="common">Apple scab fungus</name>
    <dbReference type="NCBI Taxonomy" id="5025"/>
    <lineage>
        <taxon>Eukaryota</taxon>
        <taxon>Fungi</taxon>
        <taxon>Dikarya</taxon>
        <taxon>Ascomycota</taxon>
        <taxon>Pezizomycotina</taxon>
        <taxon>Dothideomycetes</taxon>
        <taxon>Pleosporomycetidae</taxon>
        <taxon>Venturiales</taxon>
        <taxon>Venturiaceae</taxon>
        <taxon>Venturia</taxon>
    </lineage>
</organism>
<keyword evidence="5" id="KW-1185">Reference proteome</keyword>
<feature type="transmembrane region" description="Helical" evidence="2">
    <location>
        <begin position="170"/>
        <end position="188"/>
    </location>
</feature>
<dbReference type="InterPro" id="IPR000210">
    <property type="entry name" value="BTB/POZ_dom"/>
</dbReference>
<feature type="transmembrane region" description="Helical" evidence="2">
    <location>
        <begin position="81"/>
        <end position="101"/>
    </location>
</feature>
<dbReference type="Pfam" id="PF00651">
    <property type="entry name" value="BTB"/>
    <property type="match status" value="1"/>
</dbReference>
<name>A0A8H3ZIC2_VENIN</name>